<organism evidence="2 3">
    <name type="scientific">Deinococcus ruber</name>
    <dbReference type="NCBI Taxonomy" id="1848197"/>
    <lineage>
        <taxon>Bacteria</taxon>
        <taxon>Thermotogati</taxon>
        <taxon>Deinococcota</taxon>
        <taxon>Deinococci</taxon>
        <taxon>Deinococcales</taxon>
        <taxon>Deinococcaceae</taxon>
        <taxon>Deinococcus</taxon>
    </lineage>
</organism>
<reference evidence="2" key="1">
    <citation type="journal article" date="2014" name="Int. J. Syst. Evol. Microbiol.">
        <title>Complete genome sequence of Corynebacterium casei LMG S-19264T (=DSM 44701T), isolated from a smear-ripened cheese.</title>
        <authorList>
            <consortium name="US DOE Joint Genome Institute (JGI-PGF)"/>
            <person name="Walter F."/>
            <person name="Albersmeier A."/>
            <person name="Kalinowski J."/>
            <person name="Ruckert C."/>
        </authorList>
    </citation>
    <scope>NUCLEOTIDE SEQUENCE</scope>
    <source>
        <strain evidence="2">JCM 31311</strain>
    </source>
</reference>
<dbReference type="Pfam" id="PF00149">
    <property type="entry name" value="Metallophos"/>
    <property type="match status" value="1"/>
</dbReference>
<sequence length="282" mass="30782">MSAPNPPDATSAHRHWTSSLWDGSWLIIPDLHGHAARLNAALQAAQRYPAARLAFLGDLIDDSPRRRQARRVSASGQPDDSRHILTAVRELVEAGRAEVLLGNHEAMACASVLDDHRPLMDVWWRVGGREAAASYGWHGKGDAGELAEMLRWWRGHARLWLDIGPPGAQVLLSHAARPTPSRLEAQHSRAADLLDSAEDLVVWFPLGQHADNGARLRSLPCLPDGFIASLHGHMETQDIWTLLDVQDVPAYQLDLHPGVGRLALMVLSAAGELAPLVALIQA</sequence>
<keyword evidence="3" id="KW-1185">Reference proteome</keyword>
<evidence type="ECO:0000313" key="2">
    <source>
        <dbReference type="EMBL" id="GGQ94671.1"/>
    </source>
</evidence>
<dbReference type="Proteomes" id="UP000603865">
    <property type="component" value="Unassembled WGS sequence"/>
</dbReference>
<protein>
    <submittedName>
        <fullName evidence="2">Phosphoprotein phosphatase</fullName>
    </submittedName>
</protein>
<dbReference type="Gene3D" id="3.60.21.10">
    <property type="match status" value="1"/>
</dbReference>
<evidence type="ECO:0000259" key="1">
    <source>
        <dbReference type="Pfam" id="PF00149"/>
    </source>
</evidence>
<evidence type="ECO:0000313" key="3">
    <source>
        <dbReference type="Proteomes" id="UP000603865"/>
    </source>
</evidence>
<reference evidence="2" key="2">
    <citation type="submission" date="2020-09" db="EMBL/GenBank/DDBJ databases">
        <authorList>
            <person name="Sun Q."/>
            <person name="Ohkuma M."/>
        </authorList>
    </citation>
    <scope>NUCLEOTIDE SEQUENCE</scope>
    <source>
        <strain evidence="2">JCM 31311</strain>
    </source>
</reference>
<dbReference type="RefSeq" id="WP_189087757.1">
    <property type="nucleotide sequence ID" value="NZ_BMQL01000001.1"/>
</dbReference>
<accession>A0A918F2D1</accession>
<gene>
    <name evidence="2" type="ORF">GCM10008957_03560</name>
</gene>
<dbReference type="AlphaFoldDB" id="A0A918F2D1"/>
<dbReference type="SUPFAM" id="SSF56300">
    <property type="entry name" value="Metallo-dependent phosphatases"/>
    <property type="match status" value="1"/>
</dbReference>
<dbReference type="EMBL" id="BMQL01000001">
    <property type="protein sequence ID" value="GGQ94671.1"/>
    <property type="molecule type" value="Genomic_DNA"/>
</dbReference>
<feature type="domain" description="Calcineurin-like phosphoesterase" evidence="1">
    <location>
        <begin position="26"/>
        <end position="178"/>
    </location>
</feature>
<name>A0A918F2D1_9DEIO</name>
<comment type="caution">
    <text evidence="2">The sequence shown here is derived from an EMBL/GenBank/DDBJ whole genome shotgun (WGS) entry which is preliminary data.</text>
</comment>
<dbReference type="InterPro" id="IPR029052">
    <property type="entry name" value="Metallo-depent_PP-like"/>
</dbReference>
<dbReference type="InterPro" id="IPR004843">
    <property type="entry name" value="Calcineurin-like_PHP"/>
</dbReference>
<dbReference type="GO" id="GO:0016787">
    <property type="term" value="F:hydrolase activity"/>
    <property type="evidence" value="ECO:0007669"/>
    <property type="project" value="InterPro"/>
</dbReference>
<proteinExistence type="predicted"/>